<keyword evidence="2" id="KW-1185">Reference proteome</keyword>
<sequence length="100" mass="10611">MSIVDTTEAEDTGQKRVLGGEEWGVIALILAVAPYQLLIQDNAEKAWLVHLAACAGSAILLVTAFFMKWKPGRFTAVMLTALGAVGAALAFMGPEAFPFT</sequence>
<evidence type="ECO:0000313" key="1">
    <source>
        <dbReference type="EMBL" id="MEJ8658863.1"/>
    </source>
</evidence>
<evidence type="ECO:0000313" key="2">
    <source>
        <dbReference type="Proteomes" id="UP001375539"/>
    </source>
</evidence>
<accession>A0ACC6QKW1</accession>
<dbReference type="EMBL" id="JBBKAI010000002">
    <property type="protein sequence ID" value="MEJ8658863.1"/>
    <property type="molecule type" value="Genomic_DNA"/>
</dbReference>
<protein>
    <submittedName>
        <fullName evidence="1">Uncharacterized protein</fullName>
    </submittedName>
</protein>
<dbReference type="Proteomes" id="UP001375539">
    <property type="component" value="Unassembled WGS sequence"/>
</dbReference>
<proteinExistence type="predicted"/>
<organism evidence="1 2">
    <name type="scientific">Streptomyces pratisoli</name>
    <dbReference type="NCBI Taxonomy" id="3139917"/>
    <lineage>
        <taxon>Bacteria</taxon>
        <taxon>Bacillati</taxon>
        <taxon>Actinomycetota</taxon>
        <taxon>Actinomycetes</taxon>
        <taxon>Kitasatosporales</taxon>
        <taxon>Streptomycetaceae</taxon>
        <taxon>Streptomyces</taxon>
    </lineage>
</organism>
<name>A0ACC6QKW1_9ACTN</name>
<reference evidence="1" key="1">
    <citation type="submission" date="2024-03" db="EMBL/GenBank/DDBJ databases">
        <title>Novel Streptomyces species of biotechnological and ecological value are a feature of Machair soil.</title>
        <authorList>
            <person name="Prole J.R."/>
            <person name="Goodfellow M."/>
            <person name="Allenby N."/>
            <person name="Ward A.C."/>
        </authorList>
    </citation>
    <scope>NUCLEOTIDE SEQUENCE</scope>
    <source>
        <strain evidence="1">MS1.AVA.4</strain>
    </source>
</reference>
<comment type="caution">
    <text evidence="1">The sequence shown here is derived from an EMBL/GenBank/DDBJ whole genome shotgun (WGS) entry which is preliminary data.</text>
</comment>
<gene>
    <name evidence="1" type="ORF">WKI58_20480</name>
</gene>